<sequence length="90" mass="10664">MTKLPKSWDLQIDPSVLKALQKIPRGNAENILGIIKLLPINPYFGDIQKMKGEDDTWRRRTGSYRIFYKIKNEDEIILVFHIERRTSKTY</sequence>
<evidence type="ECO:0000313" key="2">
    <source>
        <dbReference type="EMBL" id="OHA54674.1"/>
    </source>
</evidence>
<organism evidence="2 3">
    <name type="scientific">Candidatus Terrybacteria bacterium RIFCSPLOWO2_02_42_20</name>
    <dbReference type="NCBI Taxonomy" id="1802370"/>
    <lineage>
        <taxon>Bacteria</taxon>
        <taxon>Candidatus Terryibacteriota</taxon>
    </lineage>
</organism>
<dbReference type="PANTHER" id="PTHR38813">
    <property type="match status" value="1"/>
</dbReference>
<evidence type="ECO:0008006" key="4">
    <source>
        <dbReference type="Google" id="ProtNLM"/>
    </source>
</evidence>
<dbReference type="InterPro" id="IPR007712">
    <property type="entry name" value="RelE/ParE_toxin"/>
</dbReference>
<dbReference type="SUPFAM" id="SSF143011">
    <property type="entry name" value="RelE-like"/>
    <property type="match status" value="1"/>
</dbReference>
<reference evidence="2 3" key="1">
    <citation type="journal article" date="2016" name="Nat. Commun.">
        <title>Thousands of microbial genomes shed light on interconnected biogeochemical processes in an aquifer system.</title>
        <authorList>
            <person name="Anantharaman K."/>
            <person name="Brown C.T."/>
            <person name="Hug L.A."/>
            <person name="Sharon I."/>
            <person name="Castelle C.J."/>
            <person name="Probst A.J."/>
            <person name="Thomas B.C."/>
            <person name="Singh A."/>
            <person name="Wilkins M.J."/>
            <person name="Karaoz U."/>
            <person name="Brodie E.L."/>
            <person name="Williams K.H."/>
            <person name="Hubbard S.S."/>
            <person name="Banfield J.F."/>
        </authorList>
    </citation>
    <scope>NUCLEOTIDE SEQUENCE [LARGE SCALE GENOMIC DNA]</scope>
</reference>
<accession>A0A1G2Q287</accession>
<keyword evidence="1" id="KW-1277">Toxin-antitoxin system</keyword>
<dbReference type="InterPro" id="IPR035093">
    <property type="entry name" value="RelE/ParE_toxin_dom_sf"/>
</dbReference>
<dbReference type="Proteomes" id="UP000177649">
    <property type="component" value="Unassembled WGS sequence"/>
</dbReference>
<dbReference type="Gene3D" id="3.30.2310.20">
    <property type="entry name" value="RelE-like"/>
    <property type="match status" value="1"/>
</dbReference>
<evidence type="ECO:0000313" key="3">
    <source>
        <dbReference type="Proteomes" id="UP000177649"/>
    </source>
</evidence>
<evidence type="ECO:0000256" key="1">
    <source>
        <dbReference type="ARBA" id="ARBA00022649"/>
    </source>
</evidence>
<gene>
    <name evidence="2" type="ORF">A2Z62_00405</name>
</gene>
<dbReference type="PANTHER" id="PTHR38813:SF1">
    <property type="entry name" value="TOXIN RELE1-RELATED"/>
    <property type="match status" value="1"/>
</dbReference>
<comment type="caution">
    <text evidence="2">The sequence shown here is derived from an EMBL/GenBank/DDBJ whole genome shotgun (WGS) entry which is preliminary data.</text>
</comment>
<name>A0A1G2Q287_9BACT</name>
<protein>
    <recommendedName>
        <fullName evidence="4">Plasmid stabilization protein</fullName>
    </recommendedName>
</protein>
<dbReference type="AlphaFoldDB" id="A0A1G2Q287"/>
<dbReference type="STRING" id="1802370.A2Z62_00405"/>
<dbReference type="EMBL" id="MHTA01000005">
    <property type="protein sequence ID" value="OHA54674.1"/>
    <property type="molecule type" value="Genomic_DNA"/>
</dbReference>
<dbReference type="Pfam" id="PF05016">
    <property type="entry name" value="ParE_toxin"/>
    <property type="match status" value="1"/>
</dbReference>
<dbReference type="InterPro" id="IPR052747">
    <property type="entry name" value="TA_system_RelE_toxin"/>
</dbReference>
<proteinExistence type="predicted"/>